<evidence type="ECO:0000313" key="3">
    <source>
        <dbReference type="EMBL" id="KAJ2894209.1"/>
    </source>
</evidence>
<feature type="chain" id="PRO_5042238417" description="Rhamnogalacturonase A/B/Epimerase-like pectate lyase domain-containing protein" evidence="1">
    <location>
        <begin position="41"/>
        <end position="1017"/>
    </location>
</feature>
<dbReference type="AlphaFoldDB" id="A0AAD5RI46"/>
<dbReference type="InterPro" id="IPR011050">
    <property type="entry name" value="Pectin_lyase_fold/virulence"/>
</dbReference>
<protein>
    <recommendedName>
        <fullName evidence="2">Rhamnogalacturonase A/B/Epimerase-like pectate lyase domain-containing protein</fullName>
    </recommendedName>
</protein>
<dbReference type="Pfam" id="PF12708">
    <property type="entry name" value="Pect-lyase_RHGA_epim"/>
    <property type="match status" value="2"/>
</dbReference>
<comment type="caution">
    <text evidence="3">The sequence shown here is derived from an EMBL/GenBank/DDBJ whole genome shotgun (WGS) entry which is preliminary data.</text>
</comment>
<dbReference type="GO" id="GO:0004650">
    <property type="term" value="F:polygalacturonase activity"/>
    <property type="evidence" value="ECO:0007669"/>
    <property type="project" value="InterPro"/>
</dbReference>
<evidence type="ECO:0000256" key="1">
    <source>
        <dbReference type="SAM" id="SignalP"/>
    </source>
</evidence>
<feature type="signal peptide" evidence="1">
    <location>
        <begin position="1"/>
        <end position="40"/>
    </location>
</feature>
<keyword evidence="4" id="KW-1185">Reference proteome</keyword>
<reference evidence="3" key="1">
    <citation type="submission" date="2022-07" db="EMBL/GenBank/DDBJ databases">
        <title>Draft genome sequence of Zalerion maritima ATCC 34329, a (micro)plastics degrading marine fungus.</title>
        <authorList>
            <person name="Paco A."/>
            <person name="Goncalves M.F.M."/>
            <person name="Rocha-Santos T.A.P."/>
            <person name="Alves A."/>
        </authorList>
    </citation>
    <scope>NUCLEOTIDE SEQUENCE</scope>
    <source>
        <strain evidence="3">ATCC 34329</strain>
    </source>
</reference>
<organism evidence="3 4">
    <name type="scientific">Zalerion maritima</name>
    <dbReference type="NCBI Taxonomy" id="339359"/>
    <lineage>
        <taxon>Eukaryota</taxon>
        <taxon>Fungi</taxon>
        <taxon>Dikarya</taxon>
        <taxon>Ascomycota</taxon>
        <taxon>Pezizomycotina</taxon>
        <taxon>Sordariomycetes</taxon>
        <taxon>Lulworthiomycetidae</taxon>
        <taxon>Lulworthiales</taxon>
        <taxon>Lulworthiaceae</taxon>
        <taxon>Zalerion</taxon>
    </lineage>
</organism>
<keyword evidence="1" id="KW-0732">Signal</keyword>
<sequence length="1017" mass="110742">MLPTSLHLGARSPRTCPRWASFLSFVFLLSLSLHISCSDARGIGNSRNPSHRFQNDPDDELAASRHRPGIFDISPLVPMSISTTGKFASTPTSPSGSLPTRIASALAAEWDIMPETFASTGGLSTPMASVLTTEADRLTGSVHEHVSDWDTIEDNGTTLERARRIVEVAQREMAFKNKMRMKYEKMKSLPPLYVPNVEVLEAATLVAEANAAAAPDAVGGKVEGRELPKSFWMGQVSHKGTMPWGDDPEYNVFRNVIEYGATGNGLDDDSDAIELAMSDGGRCVNEYCHGSTTKNAIVYFPPGTYLVSRPIIVGFGTAMIGDANDWPIIKGACSFQGLGVVSTNGQVPGGRMWAMTSNFYRQVRNFKIDITDTPQEAYVCAIHHQIGQGTSLQYLEIISANCSATTQQGIYIEDGSGGVMSDITFRGGNVGMYVGNQQFTTQRLVFENVNIAIQLHWDWAWTFKSLDIRNCKRGIFIHNPEQSSVIGSVTVLDSKIRDTPVGIMIDPHTMGVESDSTSVVLDNVLFEGVASAISQFNLTEGVVTEGKVLLAGDVGAVDLWVTGVVYADAVTRNDVLGFATAYARSEKLTNHLADEDGLPNKLYFERARPQYADLDVTEFVHMKDYATGDGETDDTEAFQRAINENAGSFKILFVDAGNYMISDTINIPTGVKMVGEAWSQVVAYGPGFSDARNPRPLVRVGEKNETGNVELQDLLFTSKGPTAGLVTIEWNMLADAPGSAGMWDCHVRIGGAIGTELTAVECPADVGIVHTRCTAGSLMMHVTPGASGYFENMWLWVADHQIDDTDTSSPLNPIVPITVYAGRGLLVESQEPVWLYGTSVHHAVMYQYNIYGAKNVLAGFLHAESPYYQPEPLPPLPLGEVQTKLRIEDGGENYGTLANFAGDPNYSECGIRNRPGCDAAWGLIIRESQDVHVAGAGLYSWFQAYSQACIAPDVTDPFCQQWLAWTEDNFPGVRVHNLVTIGATGMLWADEEMITAKSNRAVSRQHPFWSTIGVFEA</sequence>
<proteinExistence type="predicted"/>
<dbReference type="PANTHER" id="PTHR33928:SF2">
    <property type="entry name" value="PECTATE LYASE SUPERFAMILY PROTEIN DOMAIN-CONTAINING PROTEIN-RELATED"/>
    <property type="match status" value="1"/>
</dbReference>
<dbReference type="InterPro" id="IPR024535">
    <property type="entry name" value="RHGA/B-epi-like_pectate_lyase"/>
</dbReference>
<dbReference type="SUPFAM" id="SSF51126">
    <property type="entry name" value="Pectin lyase-like"/>
    <property type="match status" value="2"/>
</dbReference>
<accession>A0AAD5RI46</accession>
<dbReference type="InterPro" id="IPR012334">
    <property type="entry name" value="Pectin_lyas_fold"/>
</dbReference>
<dbReference type="CDD" id="cd23668">
    <property type="entry name" value="GH55_beta13glucanase-like"/>
    <property type="match status" value="1"/>
</dbReference>
<dbReference type="EMBL" id="JAKWBI020000517">
    <property type="protein sequence ID" value="KAJ2894209.1"/>
    <property type="molecule type" value="Genomic_DNA"/>
</dbReference>
<gene>
    <name evidence="3" type="ORF">MKZ38_007825</name>
</gene>
<dbReference type="InterPro" id="IPR039279">
    <property type="entry name" value="QRT3-like"/>
</dbReference>
<dbReference type="Gene3D" id="2.160.20.10">
    <property type="entry name" value="Single-stranded right-handed beta-helix, Pectin lyase-like"/>
    <property type="match status" value="2"/>
</dbReference>
<name>A0AAD5RI46_9PEZI</name>
<dbReference type="PANTHER" id="PTHR33928">
    <property type="entry name" value="POLYGALACTURONASE QRT3"/>
    <property type="match status" value="1"/>
</dbReference>
<evidence type="ECO:0000259" key="2">
    <source>
        <dbReference type="Pfam" id="PF12708"/>
    </source>
</evidence>
<feature type="domain" description="Rhamnogalacturonase A/B/Epimerase-like pectate lyase" evidence="2">
    <location>
        <begin position="623"/>
        <end position="685"/>
    </location>
</feature>
<evidence type="ECO:0000313" key="4">
    <source>
        <dbReference type="Proteomes" id="UP001201980"/>
    </source>
</evidence>
<dbReference type="Proteomes" id="UP001201980">
    <property type="component" value="Unassembled WGS sequence"/>
</dbReference>
<feature type="domain" description="Rhamnogalacturonase A/B/Epimerase-like pectate lyase" evidence="2">
    <location>
        <begin position="253"/>
        <end position="475"/>
    </location>
</feature>